<reference evidence="10 11" key="1">
    <citation type="submission" date="2018-08" db="EMBL/GenBank/DDBJ databases">
        <title>Neisseria animalis ATCC 49930 complete genome.</title>
        <authorList>
            <person name="Veseli I.A."/>
            <person name="Mascarenhas dos Santos A.C."/>
            <person name="Buttler R."/>
            <person name="Pombert J.-F."/>
        </authorList>
    </citation>
    <scope>NUCLEOTIDE SEQUENCE [LARGE SCALE GENOMIC DNA]</scope>
    <source>
        <strain evidence="10 11">ATCC 49930</strain>
    </source>
</reference>
<sequence length="389" mass="41967">MHKATKWMITAAAAGAIAFAAWSYFNPKEEINYLTEPVGRMDIRQTVTATGEISADKLVNVGAEASGQIKKLYVKIGQQVQAGDMIAEIDSRTQTNTLNTKRAELDTYQAKLVSAQIALKSAQTQYRREKALWKEDATSKESLENAENSLASAKAAVEEIRSSIRQTQIAINTAEKELGDTKIVAPSDGTVVSIPVEEGQTVNAAQTTPTIVQLADLSVMLNKMQIAEGDISKVKAGMPVSFTVLSEPDNVRTDELDSVDPGLTTMSQGSYSASTDTTSTAIYYYARSTVPNADGSLHIGMTTENTITVKESKNVLSVPTLAVKQQNGKRFVRVLNENREPVEKEITVGLSDGTNTEVTGGLNEGEHVIVSEADPSQPPANMRGPRPRM</sequence>
<dbReference type="Gene3D" id="2.40.420.20">
    <property type="match status" value="1"/>
</dbReference>
<keyword evidence="11" id="KW-1185">Reference proteome</keyword>
<evidence type="ECO:0000313" key="10">
    <source>
        <dbReference type="EMBL" id="QEY24232.1"/>
    </source>
</evidence>
<dbReference type="InterPro" id="IPR058627">
    <property type="entry name" value="MdtA-like_C"/>
</dbReference>
<dbReference type="OrthoDB" id="9784484at2"/>
<dbReference type="GO" id="GO:1990281">
    <property type="term" value="C:efflux pump complex"/>
    <property type="evidence" value="ECO:0007669"/>
    <property type="project" value="TreeGrafter"/>
</dbReference>
<feature type="domain" description="Multidrug resistance protein MdtA-like C-terminal permuted SH3" evidence="9">
    <location>
        <begin position="314"/>
        <end position="374"/>
    </location>
</feature>
<dbReference type="KEGG" id="naq:D0T90_06810"/>
<feature type="coiled-coil region" evidence="5">
    <location>
        <begin position="105"/>
        <end position="177"/>
    </location>
</feature>
<dbReference type="InterPro" id="IPR030190">
    <property type="entry name" value="MacA_alpha-hairpin_sf"/>
</dbReference>
<dbReference type="PANTHER" id="PTHR30469">
    <property type="entry name" value="MULTIDRUG RESISTANCE PROTEIN MDTA"/>
    <property type="match status" value="1"/>
</dbReference>
<dbReference type="SUPFAM" id="SSF111369">
    <property type="entry name" value="HlyD-like secretion proteins"/>
    <property type="match status" value="1"/>
</dbReference>
<keyword evidence="3" id="KW-0813">Transport</keyword>
<name>A0A5P3MRL0_NEIAN</name>
<evidence type="ECO:0000313" key="11">
    <source>
        <dbReference type="Proteomes" id="UP000325536"/>
    </source>
</evidence>
<dbReference type="RefSeq" id="WP_123795561.1">
    <property type="nucleotide sequence ID" value="NZ_CP031699.1"/>
</dbReference>
<dbReference type="InterPro" id="IPR058625">
    <property type="entry name" value="MdtA-like_BSH"/>
</dbReference>
<dbReference type="Proteomes" id="UP000325536">
    <property type="component" value="Chromosome"/>
</dbReference>
<dbReference type="GO" id="GO:1990195">
    <property type="term" value="C:macrolide transmembrane transporter complex"/>
    <property type="evidence" value="ECO:0007669"/>
    <property type="project" value="InterPro"/>
</dbReference>
<accession>A0A5P3MRL0</accession>
<dbReference type="EMBL" id="CP031699">
    <property type="protein sequence ID" value="QEY24232.1"/>
    <property type="molecule type" value="Genomic_DNA"/>
</dbReference>
<comment type="subcellular location">
    <subcellularLocation>
        <location evidence="1">Cell envelope</location>
    </subcellularLocation>
</comment>
<organism evidence="10 11">
    <name type="scientific">Neisseria animalis</name>
    <dbReference type="NCBI Taxonomy" id="492"/>
    <lineage>
        <taxon>Bacteria</taxon>
        <taxon>Pseudomonadati</taxon>
        <taxon>Pseudomonadota</taxon>
        <taxon>Betaproteobacteria</taxon>
        <taxon>Neisseriales</taxon>
        <taxon>Neisseriaceae</taxon>
        <taxon>Neisseria</taxon>
    </lineage>
</organism>
<evidence type="ECO:0000256" key="3">
    <source>
        <dbReference type="ARBA" id="ARBA00022448"/>
    </source>
</evidence>
<dbReference type="GO" id="GO:1990961">
    <property type="term" value="P:xenobiotic detoxification by transmembrane export across the plasma membrane"/>
    <property type="evidence" value="ECO:0007669"/>
    <property type="project" value="InterPro"/>
</dbReference>
<keyword evidence="4 5" id="KW-0175">Coiled coil</keyword>
<keyword evidence="7" id="KW-0732">Signal</keyword>
<evidence type="ECO:0000259" key="8">
    <source>
        <dbReference type="Pfam" id="PF25917"/>
    </source>
</evidence>
<dbReference type="Gene3D" id="2.40.30.170">
    <property type="match status" value="1"/>
</dbReference>
<evidence type="ECO:0000259" key="9">
    <source>
        <dbReference type="Pfam" id="PF25967"/>
    </source>
</evidence>
<dbReference type="InterPro" id="IPR006143">
    <property type="entry name" value="RND_pump_MFP"/>
</dbReference>
<dbReference type="GO" id="GO:0015562">
    <property type="term" value="F:efflux transmembrane transporter activity"/>
    <property type="evidence" value="ECO:0007669"/>
    <property type="project" value="TreeGrafter"/>
</dbReference>
<feature type="domain" description="Multidrug resistance protein MdtA-like barrel-sandwich hybrid" evidence="8">
    <location>
        <begin position="59"/>
        <end position="212"/>
    </location>
</feature>
<dbReference type="GO" id="GO:0030313">
    <property type="term" value="C:cell envelope"/>
    <property type="evidence" value="ECO:0007669"/>
    <property type="project" value="UniProtKB-SubCell"/>
</dbReference>
<feature type="chain" id="PRO_5031243859" evidence="7">
    <location>
        <begin position="21"/>
        <end position="389"/>
    </location>
</feature>
<dbReference type="Pfam" id="PF25917">
    <property type="entry name" value="BSH_RND"/>
    <property type="match status" value="1"/>
</dbReference>
<evidence type="ECO:0000256" key="1">
    <source>
        <dbReference type="ARBA" id="ARBA00004196"/>
    </source>
</evidence>
<evidence type="ECO:0000256" key="7">
    <source>
        <dbReference type="SAM" id="SignalP"/>
    </source>
</evidence>
<dbReference type="Gene3D" id="6.10.140.1990">
    <property type="match status" value="1"/>
</dbReference>
<feature type="signal peptide" evidence="7">
    <location>
        <begin position="1"/>
        <end position="20"/>
    </location>
</feature>
<evidence type="ECO:0000256" key="4">
    <source>
        <dbReference type="ARBA" id="ARBA00023054"/>
    </source>
</evidence>
<protein>
    <submittedName>
        <fullName evidence="10">Efflux RND transporter periplasmic adaptor subunit</fullName>
    </submittedName>
</protein>
<comment type="similarity">
    <text evidence="2">Belongs to the membrane fusion protein (MFP) (TC 8.A.1) family.</text>
</comment>
<dbReference type="Pfam" id="PF25967">
    <property type="entry name" value="RND-MFP_C"/>
    <property type="match status" value="1"/>
</dbReference>
<dbReference type="Gene3D" id="2.40.50.100">
    <property type="match status" value="1"/>
</dbReference>
<evidence type="ECO:0000256" key="6">
    <source>
        <dbReference type="SAM" id="MobiDB-lite"/>
    </source>
</evidence>
<feature type="region of interest" description="Disordered" evidence="6">
    <location>
        <begin position="253"/>
        <end position="272"/>
    </location>
</feature>
<dbReference type="AlphaFoldDB" id="A0A5P3MRL0"/>
<proteinExistence type="inferred from homology"/>
<gene>
    <name evidence="10" type="ORF">D0T90_06810</name>
</gene>
<evidence type="ECO:0000256" key="5">
    <source>
        <dbReference type="SAM" id="Coils"/>
    </source>
</evidence>
<dbReference type="GO" id="GO:0019898">
    <property type="term" value="C:extrinsic component of membrane"/>
    <property type="evidence" value="ECO:0007669"/>
    <property type="project" value="InterPro"/>
</dbReference>
<evidence type="ECO:0000256" key="2">
    <source>
        <dbReference type="ARBA" id="ARBA00009477"/>
    </source>
</evidence>
<dbReference type="PANTHER" id="PTHR30469:SF33">
    <property type="entry name" value="SLR1207 PROTEIN"/>
    <property type="match status" value="1"/>
</dbReference>
<dbReference type="NCBIfam" id="TIGR01730">
    <property type="entry name" value="RND_mfp"/>
    <property type="match status" value="1"/>
</dbReference>